<evidence type="ECO:0000256" key="1">
    <source>
        <dbReference type="SAM" id="MobiDB-lite"/>
    </source>
</evidence>
<dbReference type="AlphaFoldDB" id="A0A6J4VTQ7"/>
<evidence type="ECO:0000313" key="3">
    <source>
        <dbReference type="EMBL" id="CAA9588122.1"/>
    </source>
</evidence>
<feature type="non-terminal residue" evidence="2">
    <location>
        <position position="22"/>
    </location>
</feature>
<accession>A0A6J4VTQ7</accession>
<sequence length="22" mass="1989">GAAVRVAGRPVGADGAPLARAG</sequence>
<gene>
    <name evidence="2" type="ORF">AVDCRST_MAG18-3942</name>
    <name evidence="3" type="ORF">AVDCRST_MAG18-4292</name>
</gene>
<organism evidence="2">
    <name type="scientific">uncultured Thermomicrobiales bacterium</name>
    <dbReference type="NCBI Taxonomy" id="1645740"/>
    <lineage>
        <taxon>Bacteria</taxon>
        <taxon>Pseudomonadati</taxon>
        <taxon>Thermomicrobiota</taxon>
        <taxon>Thermomicrobia</taxon>
        <taxon>Thermomicrobiales</taxon>
        <taxon>environmental samples</taxon>
    </lineage>
</organism>
<dbReference type="EMBL" id="CADCWN010000313">
    <property type="protein sequence ID" value="CAA9586590.1"/>
    <property type="molecule type" value="Genomic_DNA"/>
</dbReference>
<name>A0A6J4VTQ7_9BACT</name>
<evidence type="ECO:0000313" key="2">
    <source>
        <dbReference type="EMBL" id="CAA9586590.1"/>
    </source>
</evidence>
<dbReference type="EMBL" id="CADCWN010000343">
    <property type="protein sequence ID" value="CAA9588122.1"/>
    <property type="molecule type" value="Genomic_DNA"/>
</dbReference>
<reference evidence="2" key="1">
    <citation type="submission" date="2020-02" db="EMBL/GenBank/DDBJ databases">
        <authorList>
            <person name="Meier V. D."/>
        </authorList>
    </citation>
    <scope>NUCLEOTIDE SEQUENCE</scope>
    <source>
        <strain evidence="2">AVDCRST_MAG18</strain>
    </source>
</reference>
<feature type="non-terminal residue" evidence="2">
    <location>
        <position position="1"/>
    </location>
</feature>
<proteinExistence type="predicted"/>
<protein>
    <submittedName>
        <fullName evidence="2">Uncharacterized protein</fullName>
    </submittedName>
</protein>
<feature type="region of interest" description="Disordered" evidence="1">
    <location>
        <begin position="1"/>
        <end position="22"/>
    </location>
</feature>